<evidence type="ECO:0000313" key="3">
    <source>
        <dbReference type="EnsemblPlants" id="ORGLA07G0090400.1"/>
    </source>
</evidence>
<evidence type="ECO:0000313" key="4">
    <source>
        <dbReference type="Proteomes" id="UP000007306"/>
    </source>
</evidence>
<evidence type="ECO:0000256" key="1">
    <source>
        <dbReference type="SAM" id="MobiDB-lite"/>
    </source>
</evidence>
<keyword evidence="2" id="KW-0812">Transmembrane</keyword>
<keyword evidence="2" id="KW-0472">Membrane</keyword>
<name>I1Q9W2_ORYGL</name>
<dbReference type="STRING" id="4538.I1Q9W2"/>
<proteinExistence type="predicted"/>
<dbReference type="Gramene" id="ORGLA07G0090400.1">
    <property type="protein sequence ID" value="ORGLA07G0090400.1"/>
    <property type="gene ID" value="ORGLA07G0090400"/>
</dbReference>
<feature type="region of interest" description="Disordered" evidence="1">
    <location>
        <begin position="155"/>
        <end position="174"/>
    </location>
</feature>
<feature type="compositionally biased region" description="Basic and acidic residues" evidence="1">
    <location>
        <begin position="163"/>
        <end position="174"/>
    </location>
</feature>
<dbReference type="HOGENOM" id="CLU_1542478_0_0_1"/>
<dbReference type="GO" id="GO:0016705">
    <property type="term" value="F:oxidoreductase activity, acting on paired donors, with incorporation or reduction of molecular oxygen"/>
    <property type="evidence" value="ECO:0007669"/>
    <property type="project" value="InterPro"/>
</dbReference>
<organism evidence="3 4">
    <name type="scientific">Oryza glaberrima</name>
    <name type="common">African rice</name>
    <dbReference type="NCBI Taxonomy" id="4538"/>
    <lineage>
        <taxon>Eukaryota</taxon>
        <taxon>Viridiplantae</taxon>
        <taxon>Streptophyta</taxon>
        <taxon>Embryophyta</taxon>
        <taxon>Tracheophyta</taxon>
        <taxon>Spermatophyta</taxon>
        <taxon>Magnoliopsida</taxon>
        <taxon>Liliopsida</taxon>
        <taxon>Poales</taxon>
        <taxon>Poaceae</taxon>
        <taxon>BOP clade</taxon>
        <taxon>Oryzoideae</taxon>
        <taxon>Oryzeae</taxon>
        <taxon>Oryzinae</taxon>
        <taxon>Oryza</taxon>
    </lineage>
</organism>
<keyword evidence="2" id="KW-1133">Transmembrane helix</keyword>
<reference evidence="3" key="1">
    <citation type="submission" date="2015-06" db="UniProtKB">
        <authorList>
            <consortium name="EnsemblPlants"/>
        </authorList>
    </citation>
    <scope>IDENTIFICATION</scope>
</reference>
<protein>
    <submittedName>
        <fullName evidence="3">Uncharacterized protein</fullName>
    </submittedName>
</protein>
<reference evidence="3 4" key="2">
    <citation type="submission" date="2018-04" db="EMBL/GenBank/DDBJ databases">
        <title>OglaRS2 (Oryza glaberrima Reference Sequence Version 2).</title>
        <authorList>
            <person name="Zhang J."/>
            <person name="Kudrna D."/>
            <person name="Lee S."/>
            <person name="Talag J."/>
            <person name="Rajasekar S."/>
            <person name="Wing R.A."/>
        </authorList>
    </citation>
    <scope>NUCLEOTIDE SEQUENCE [LARGE SCALE GENOMIC DNA]</scope>
    <source>
        <strain evidence="3 4">cv. IRGC 96717</strain>
    </source>
</reference>
<dbReference type="Gene3D" id="1.10.630.10">
    <property type="entry name" value="Cytochrome P450"/>
    <property type="match status" value="1"/>
</dbReference>
<sequence length="174" mass="19035">MATELLASQLLPWQPLVQLLAAVLFLLPLVYLLFFKGDGNGGVMDSASAPSPPGPPRQLPVLGNLLQIGSRPHRYFQAVARRRSKPIFAHGWAIANNQSPHLHARCQAIHRRGLPLLLSSRGYLAIIIPLLAQGVAGGRTSEDWTPFCRPAAIPPSQLLGESGEERVREMDENR</sequence>
<dbReference type="GO" id="GO:0005506">
    <property type="term" value="F:iron ion binding"/>
    <property type="evidence" value="ECO:0007669"/>
    <property type="project" value="InterPro"/>
</dbReference>
<dbReference type="GO" id="GO:0020037">
    <property type="term" value="F:heme binding"/>
    <property type="evidence" value="ECO:0007669"/>
    <property type="project" value="InterPro"/>
</dbReference>
<dbReference type="GO" id="GO:0004497">
    <property type="term" value="F:monooxygenase activity"/>
    <property type="evidence" value="ECO:0007669"/>
    <property type="project" value="InterPro"/>
</dbReference>
<dbReference type="Proteomes" id="UP000007306">
    <property type="component" value="Chromosome 7"/>
</dbReference>
<feature type="transmembrane region" description="Helical" evidence="2">
    <location>
        <begin position="16"/>
        <end position="34"/>
    </location>
</feature>
<accession>I1Q9W2</accession>
<dbReference type="AlphaFoldDB" id="I1Q9W2"/>
<keyword evidence="4" id="KW-1185">Reference proteome</keyword>
<dbReference type="EnsemblPlants" id="ORGLA07G0090400.1">
    <property type="protein sequence ID" value="ORGLA07G0090400.1"/>
    <property type="gene ID" value="ORGLA07G0090400"/>
</dbReference>
<evidence type="ECO:0000256" key="2">
    <source>
        <dbReference type="SAM" id="Phobius"/>
    </source>
</evidence>
<dbReference type="InterPro" id="IPR036396">
    <property type="entry name" value="Cyt_P450_sf"/>
</dbReference>